<dbReference type="GO" id="GO:0000502">
    <property type="term" value="C:proteasome complex"/>
    <property type="evidence" value="ECO:0007669"/>
    <property type="project" value="UniProtKB-KW"/>
</dbReference>
<sequence>MSKPKDRSTKSGGGLSKSDTLSKQQTPEQMSLSQLLKAKPEDLGDSLVKPLKDAIFQNSDNLLMSYIPEKIQLFRTLLDEVAALTTDQVKQAVVLPSMEELRADLRERKVESKKLIKERKKLIQAAKIEELKAKGEPVPTEEQLKDEEDDGDEPADTSHAPKLFVQSKLHIPCNTVVDRLINISRQIKDDMNKALFDLRIWLRLSIPSLLEGDNLGSEVVSAHVDAVSYNIDCVSNLLKDMSSYHLARMKLLCQITEAPYNEDLRSALTAMDVEQFNSLRQTLPNVVNVFVSTYDAIGKNIRKIKMPRLETKQRWLY</sequence>
<dbReference type="InterPro" id="IPR009077">
    <property type="entry name" value="Proteasome_activ_PA28"/>
</dbReference>
<evidence type="ECO:0000313" key="5">
    <source>
        <dbReference type="EMBL" id="KAK2945045.1"/>
    </source>
</evidence>
<dbReference type="SUPFAM" id="SSF47216">
    <property type="entry name" value="Proteasome activator"/>
    <property type="match status" value="1"/>
</dbReference>
<dbReference type="PANTHER" id="PTHR10660">
    <property type="entry name" value="PROTEASOME REGULATOR PA28"/>
    <property type="match status" value="1"/>
</dbReference>
<accession>A0ABQ9X001</accession>
<dbReference type="InterPro" id="IPR036997">
    <property type="entry name" value="PA28_C_sf"/>
</dbReference>
<dbReference type="Proteomes" id="UP001281761">
    <property type="component" value="Unassembled WGS sequence"/>
</dbReference>
<protein>
    <submittedName>
        <fullName evidence="5">Proteasome activator pa28 beta subunit</fullName>
    </submittedName>
</protein>
<feature type="compositionally biased region" description="Polar residues" evidence="3">
    <location>
        <begin position="17"/>
        <end position="34"/>
    </location>
</feature>
<feature type="region of interest" description="Disordered" evidence="3">
    <location>
        <begin position="134"/>
        <end position="159"/>
    </location>
</feature>
<evidence type="ECO:0000256" key="3">
    <source>
        <dbReference type="SAM" id="MobiDB-lite"/>
    </source>
</evidence>
<dbReference type="InterPro" id="IPR003186">
    <property type="entry name" value="PA28_C"/>
</dbReference>
<dbReference type="PANTHER" id="PTHR10660:SF2">
    <property type="entry name" value="LD45860P"/>
    <property type="match status" value="1"/>
</dbReference>
<comment type="caution">
    <text evidence="5">The sequence shown here is derived from an EMBL/GenBank/DDBJ whole genome shotgun (WGS) entry which is preliminary data.</text>
</comment>
<evidence type="ECO:0000259" key="4">
    <source>
        <dbReference type="Pfam" id="PF02252"/>
    </source>
</evidence>
<dbReference type="EMBL" id="JARBJD010000275">
    <property type="protein sequence ID" value="KAK2945045.1"/>
    <property type="molecule type" value="Genomic_DNA"/>
</dbReference>
<keyword evidence="2 5" id="KW-0647">Proteasome</keyword>
<feature type="region of interest" description="Disordered" evidence="3">
    <location>
        <begin position="1"/>
        <end position="37"/>
    </location>
</feature>
<name>A0ABQ9X001_9EUKA</name>
<dbReference type="Gene3D" id="1.20.120.180">
    <property type="entry name" value="Proteasome activator pa28, C-terminal domain"/>
    <property type="match status" value="1"/>
</dbReference>
<proteinExistence type="inferred from homology"/>
<evidence type="ECO:0000313" key="6">
    <source>
        <dbReference type="Proteomes" id="UP001281761"/>
    </source>
</evidence>
<keyword evidence="6" id="KW-1185">Reference proteome</keyword>
<feature type="compositionally biased region" description="Acidic residues" evidence="3">
    <location>
        <begin position="144"/>
        <end position="155"/>
    </location>
</feature>
<dbReference type="Pfam" id="PF02252">
    <property type="entry name" value="PA28_C"/>
    <property type="match status" value="1"/>
</dbReference>
<gene>
    <name evidence="5" type="ORF">BLNAU_20058</name>
</gene>
<evidence type="ECO:0000256" key="2">
    <source>
        <dbReference type="ARBA" id="ARBA00022942"/>
    </source>
</evidence>
<reference evidence="5 6" key="1">
    <citation type="journal article" date="2022" name="bioRxiv">
        <title>Genomics of Preaxostyla Flagellates Illuminates Evolutionary Transitions and the Path Towards Mitochondrial Loss.</title>
        <authorList>
            <person name="Novak L.V.F."/>
            <person name="Treitli S.C."/>
            <person name="Pyrih J."/>
            <person name="Halakuc P."/>
            <person name="Pipaliya S.V."/>
            <person name="Vacek V."/>
            <person name="Brzon O."/>
            <person name="Soukal P."/>
            <person name="Eme L."/>
            <person name="Dacks J.B."/>
            <person name="Karnkowska A."/>
            <person name="Elias M."/>
            <person name="Hampl V."/>
        </authorList>
    </citation>
    <scope>NUCLEOTIDE SEQUENCE [LARGE SCALE GENOMIC DNA]</scope>
    <source>
        <strain evidence="5">NAU3</strain>
        <tissue evidence="5">Gut</tissue>
    </source>
</reference>
<feature type="domain" description="Proteasome activator PA28 C-terminal" evidence="4">
    <location>
        <begin position="171"/>
        <end position="312"/>
    </location>
</feature>
<organism evidence="5 6">
    <name type="scientific">Blattamonas nauphoetae</name>
    <dbReference type="NCBI Taxonomy" id="2049346"/>
    <lineage>
        <taxon>Eukaryota</taxon>
        <taxon>Metamonada</taxon>
        <taxon>Preaxostyla</taxon>
        <taxon>Oxymonadida</taxon>
        <taxon>Blattamonas</taxon>
    </lineage>
</organism>
<dbReference type="InterPro" id="IPR036252">
    <property type="entry name" value="Proteasome_activ_sf"/>
</dbReference>
<comment type="similarity">
    <text evidence="1">Belongs to the PA28 family.</text>
</comment>
<evidence type="ECO:0000256" key="1">
    <source>
        <dbReference type="ARBA" id="ARBA00005883"/>
    </source>
</evidence>